<geneLocation type="plasmid" evidence="2 3">
    <name>pS19501</name>
</geneLocation>
<reference evidence="2 3" key="1">
    <citation type="submission" date="2007-11" db="EMBL/GenBank/DDBJ databases">
        <title>Complete sequence of plasmid1 pS19501 of Shewanella baltica OS195.</title>
        <authorList>
            <consortium name="US DOE Joint Genome Institute"/>
            <person name="Copeland A."/>
            <person name="Lucas S."/>
            <person name="Lapidus A."/>
            <person name="Barry K."/>
            <person name="Glavina del Rio T."/>
            <person name="Dalin E."/>
            <person name="Tice H."/>
            <person name="Pitluck S."/>
            <person name="Chain P."/>
            <person name="Malfatti S."/>
            <person name="Shin M."/>
            <person name="Vergez L."/>
            <person name="Schmutz J."/>
            <person name="Larimer F."/>
            <person name="Land M."/>
            <person name="Hauser L."/>
            <person name="Kyrpides N."/>
            <person name="Kim E."/>
            <person name="Brettar I."/>
            <person name="Rodrigues J."/>
            <person name="Konstantinidis K."/>
            <person name="Klappenbach J."/>
            <person name="Hofle M."/>
            <person name="Tiedje J."/>
            <person name="Richardson P."/>
        </authorList>
    </citation>
    <scope>NUCLEOTIDE SEQUENCE [LARGE SCALE GENOMIC DNA]</scope>
    <source>
        <strain evidence="3">OS195</strain>
        <plasmid evidence="3">Plasmid pS19501</plasmid>
    </source>
</reference>
<keyword evidence="1" id="KW-0812">Transmembrane</keyword>
<dbReference type="KEGG" id="sbn:Sbal195_4576"/>
<dbReference type="Proteomes" id="UP000000770">
    <property type="component" value="Plasmid pS19501"/>
</dbReference>
<protein>
    <submittedName>
        <fullName evidence="2">Uncharacterized protein</fullName>
    </submittedName>
</protein>
<keyword evidence="1" id="KW-0472">Membrane</keyword>
<feature type="transmembrane region" description="Helical" evidence="1">
    <location>
        <begin position="118"/>
        <end position="138"/>
    </location>
</feature>
<evidence type="ECO:0000313" key="3">
    <source>
        <dbReference type="Proteomes" id="UP000000770"/>
    </source>
</evidence>
<evidence type="ECO:0000313" key="2">
    <source>
        <dbReference type="EMBL" id="ABX51732.1"/>
    </source>
</evidence>
<dbReference type="EMBL" id="CP000892">
    <property type="protein sequence ID" value="ABX51732.1"/>
    <property type="molecule type" value="Genomic_DNA"/>
</dbReference>
<keyword evidence="2" id="KW-0614">Plasmid</keyword>
<proteinExistence type="predicted"/>
<gene>
    <name evidence="2" type="ordered locus">Sbal195_4576</name>
</gene>
<evidence type="ECO:0000256" key="1">
    <source>
        <dbReference type="SAM" id="Phobius"/>
    </source>
</evidence>
<accession>A9L6F0</accession>
<keyword evidence="1" id="KW-1133">Transmembrane helix</keyword>
<name>A9L6F0_SHEB9</name>
<sequence>MLHEIKKNIVSIDQLTTAQQIMASLAFNKPEMLPSNWLNKSRAQLFKRLSIEQRYAIKLYLKPYMKYVYIWWRELLIIAPMVIVPFLFYYSSLYFLGVFETKNPLDPFENALDSSTKLYGWLFSLFMLTGVWVTRFVVFDAELRFIDVVYHLLISMALVYCAFSSLDNLPLIIVFIVEFGAIKCLVESKKDSSN</sequence>
<organism evidence="2 3">
    <name type="scientific">Shewanella baltica (strain OS195)</name>
    <dbReference type="NCBI Taxonomy" id="399599"/>
    <lineage>
        <taxon>Bacteria</taxon>
        <taxon>Pseudomonadati</taxon>
        <taxon>Pseudomonadota</taxon>
        <taxon>Gammaproteobacteria</taxon>
        <taxon>Alteromonadales</taxon>
        <taxon>Shewanellaceae</taxon>
        <taxon>Shewanella</taxon>
    </lineage>
</organism>
<dbReference type="AlphaFoldDB" id="A9L6F0"/>
<dbReference type="HOGENOM" id="CLU_1401603_0_0_6"/>
<feature type="transmembrane region" description="Helical" evidence="1">
    <location>
        <begin position="145"/>
        <end position="163"/>
    </location>
</feature>
<feature type="transmembrane region" description="Helical" evidence="1">
    <location>
        <begin position="75"/>
        <end position="98"/>
    </location>
</feature>